<accession>A0A0F2MCM5</accession>
<comment type="caution">
    <text evidence="2">The sequence shown here is derived from an EMBL/GenBank/DDBJ whole genome shotgun (WGS) entry which is preliminary data.</text>
</comment>
<reference evidence="2 3" key="2">
    <citation type="journal article" date="2015" name="Eukaryot. Cell">
        <title>Asexual propagation of a virulent clone complex in a human and feline outbreak of sporotrichosis.</title>
        <authorList>
            <person name="Teixeira Mde M."/>
            <person name="Rodrigues A.M."/>
            <person name="Tsui C.K."/>
            <person name="de Almeida L.G."/>
            <person name="Van Diepeningen A.D."/>
            <person name="van den Ende B.G."/>
            <person name="Fernandes G.F."/>
            <person name="Kano R."/>
            <person name="Hamelin R.C."/>
            <person name="Lopes-Bezerra L.M."/>
            <person name="Vasconcelos A.T."/>
            <person name="de Hoog S."/>
            <person name="de Camargo Z.P."/>
            <person name="Felipe M.S."/>
        </authorList>
    </citation>
    <scope>NUCLEOTIDE SEQUENCE [LARGE SCALE GENOMIC DNA]</scope>
    <source>
        <strain evidence="2 3">1099-18</strain>
    </source>
</reference>
<dbReference type="RefSeq" id="XP_016589256.1">
    <property type="nucleotide sequence ID" value="XM_016729599.1"/>
</dbReference>
<name>A0A0F2MCM5_SPOSC</name>
<feature type="region of interest" description="Disordered" evidence="1">
    <location>
        <begin position="59"/>
        <end position="93"/>
    </location>
</feature>
<gene>
    <name evidence="2" type="ORF">SPSK_02732</name>
</gene>
<evidence type="ECO:0000313" key="3">
    <source>
        <dbReference type="Proteomes" id="UP000033710"/>
    </source>
</evidence>
<evidence type="ECO:0000313" key="2">
    <source>
        <dbReference type="EMBL" id="KJR86580.1"/>
    </source>
</evidence>
<proteinExistence type="predicted"/>
<dbReference type="GeneID" id="27664876"/>
<dbReference type="VEuPathDB" id="FungiDB:SPSK_02732"/>
<dbReference type="AlphaFoldDB" id="A0A0F2MCM5"/>
<dbReference type="EMBL" id="AXCR01000006">
    <property type="protein sequence ID" value="KJR86580.1"/>
    <property type="molecule type" value="Genomic_DNA"/>
</dbReference>
<reference evidence="2 3" key="1">
    <citation type="journal article" date="2014" name="BMC Genomics">
        <title>Comparative genomics of the major fungal agents of human and animal Sporotrichosis: Sporothrix schenckii and Sporothrix brasiliensis.</title>
        <authorList>
            <person name="Teixeira M.M."/>
            <person name="de Almeida L.G."/>
            <person name="Kubitschek-Barreira P."/>
            <person name="Alves F.L."/>
            <person name="Kioshima E.S."/>
            <person name="Abadio A.K."/>
            <person name="Fernandes L."/>
            <person name="Derengowski L.S."/>
            <person name="Ferreira K.S."/>
            <person name="Souza R.C."/>
            <person name="Ruiz J.C."/>
            <person name="de Andrade N.C."/>
            <person name="Paes H.C."/>
            <person name="Nicola A.M."/>
            <person name="Albuquerque P."/>
            <person name="Gerber A.L."/>
            <person name="Martins V.P."/>
            <person name="Peconick L.D."/>
            <person name="Neto A.V."/>
            <person name="Chaucanez C.B."/>
            <person name="Silva P.A."/>
            <person name="Cunha O.L."/>
            <person name="de Oliveira F.F."/>
            <person name="dos Santos T.C."/>
            <person name="Barros A.L."/>
            <person name="Soares M.A."/>
            <person name="de Oliveira L.M."/>
            <person name="Marini M.M."/>
            <person name="Villalobos-Duno H."/>
            <person name="Cunha M.M."/>
            <person name="de Hoog S."/>
            <person name="da Silveira J.F."/>
            <person name="Henrissat B."/>
            <person name="Nino-Vega G.A."/>
            <person name="Cisalpino P.S."/>
            <person name="Mora-Montes H.M."/>
            <person name="Almeida S.R."/>
            <person name="Stajich J.E."/>
            <person name="Lopes-Bezerra L.M."/>
            <person name="Vasconcelos A.T."/>
            <person name="Felipe M.S."/>
        </authorList>
    </citation>
    <scope>NUCLEOTIDE SEQUENCE [LARGE SCALE GENOMIC DNA]</scope>
    <source>
        <strain evidence="2 3">1099-18</strain>
    </source>
</reference>
<organism evidence="2 3">
    <name type="scientific">Sporothrix schenckii 1099-18</name>
    <dbReference type="NCBI Taxonomy" id="1397361"/>
    <lineage>
        <taxon>Eukaryota</taxon>
        <taxon>Fungi</taxon>
        <taxon>Dikarya</taxon>
        <taxon>Ascomycota</taxon>
        <taxon>Pezizomycotina</taxon>
        <taxon>Sordariomycetes</taxon>
        <taxon>Sordariomycetidae</taxon>
        <taxon>Ophiostomatales</taxon>
        <taxon>Ophiostomataceae</taxon>
        <taxon>Sporothrix</taxon>
    </lineage>
</organism>
<evidence type="ECO:0000256" key="1">
    <source>
        <dbReference type="SAM" id="MobiDB-lite"/>
    </source>
</evidence>
<dbReference type="Proteomes" id="UP000033710">
    <property type="component" value="Unassembled WGS sequence"/>
</dbReference>
<dbReference type="KEGG" id="ssck:SPSK_02732"/>
<protein>
    <submittedName>
        <fullName evidence="2">Uncharacterized protein</fullName>
    </submittedName>
</protein>
<sequence length="138" mass="15548">MAPNALCSYQFYSIRGEALKVSTGTAPLSVRPGHMRFGQMEPMSVEETTPGVQRVLFRKRGRPTSREEGNEQRPVYSTGRHCNGTREISSSPQSLTQLFPVRHCRLWPLASARSDIRRNVDVYGHPFDGNLMIFTPVP</sequence>